<gene>
    <name evidence="1" type="ORF">FA95DRAFT_1583134</name>
</gene>
<dbReference type="Proteomes" id="UP000814033">
    <property type="component" value="Unassembled WGS sequence"/>
</dbReference>
<dbReference type="EMBL" id="MU275933">
    <property type="protein sequence ID" value="KAI0046162.1"/>
    <property type="molecule type" value="Genomic_DNA"/>
</dbReference>
<proteinExistence type="predicted"/>
<protein>
    <submittedName>
        <fullName evidence="1">Uncharacterized protein</fullName>
    </submittedName>
</protein>
<comment type="caution">
    <text evidence="1">The sequence shown here is derived from an EMBL/GenBank/DDBJ whole genome shotgun (WGS) entry which is preliminary data.</text>
</comment>
<accession>A0ACB8RQU3</accession>
<organism evidence="1 2">
    <name type="scientific">Auriscalpium vulgare</name>
    <dbReference type="NCBI Taxonomy" id="40419"/>
    <lineage>
        <taxon>Eukaryota</taxon>
        <taxon>Fungi</taxon>
        <taxon>Dikarya</taxon>
        <taxon>Basidiomycota</taxon>
        <taxon>Agaricomycotina</taxon>
        <taxon>Agaricomycetes</taxon>
        <taxon>Russulales</taxon>
        <taxon>Auriscalpiaceae</taxon>
        <taxon>Auriscalpium</taxon>
    </lineage>
</organism>
<reference evidence="1" key="1">
    <citation type="submission" date="2021-02" db="EMBL/GenBank/DDBJ databases">
        <authorList>
            <consortium name="DOE Joint Genome Institute"/>
            <person name="Ahrendt S."/>
            <person name="Looney B.P."/>
            <person name="Miyauchi S."/>
            <person name="Morin E."/>
            <person name="Drula E."/>
            <person name="Courty P.E."/>
            <person name="Chicoki N."/>
            <person name="Fauchery L."/>
            <person name="Kohler A."/>
            <person name="Kuo A."/>
            <person name="Labutti K."/>
            <person name="Pangilinan J."/>
            <person name="Lipzen A."/>
            <person name="Riley R."/>
            <person name="Andreopoulos W."/>
            <person name="He G."/>
            <person name="Johnson J."/>
            <person name="Barry K.W."/>
            <person name="Grigoriev I.V."/>
            <person name="Nagy L."/>
            <person name="Hibbett D."/>
            <person name="Henrissat B."/>
            <person name="Matheny P.B."/>
            <person name="Labbe J."/>
            <person name="Martin F."/>
        </authorList>
    </citation>
    <scope>NUCLEOTIDE SEQUENCE</scope>
    <source>
        <strain evidence="1">FP105234-sp</strain>
    </source>
</reference>
<sequence length="159" mass="17533">MPRRRYRGHRAHSFVPADVAELVELRARERTFDGAYARTALTNMGYALAVLKLFDPRFYRIGIIYAALAVLLFLVAFFRARHSQHDLADRGRDEDAVSEEEEEEGDGGAADDHPEGIASRGQEGKILGRPFVTAGWIVVAVAGIVAATEVTLLVLLVQL</sequence>
<reference evidence="1" key="2">
    <citation type="journal article" date="2022" name="New Phytol.">
        <title>Evolutionary transition to the ectomycorrhizal habit in the genomes of a hyperdiverse lineage of mushroom-forming fungi.</title>
        <authorList>
            <person name="Looney B."/>
            <person name="Miyauchi S."/>
            <person name="Morin E."/>
            <person name="Drula E."/>
            <person name="Courty P.E."/>
            <person name="Kohler A."/>
            <person name="Kuo A."/>
            <person name="LaButti K."/>
            <person name="Pangilinan J."/>
            <person name="Lipzen A."/>
            <person name="Riley R."/>
            <person name="Andreopoulos W."/>
            <person name="He G."/>
            <person name="Johnson J."/>
            <person name="Nolan M."/>
            <person name="Tritt A."/>
            <person name="Barry K.W."/>
            <person name="Grigoriev I.V."/>
            <person name="Nagy L.G."/>
            <person name="Hibbett D."/>
            <person name="Henrissat B."/>
            <person name="Matheny P.B."/>
            <person name="Labbe J."/>
            <person name="Martin F.M."/>
        </authorList>
    </citation>
    <scope>NUCLEOTIDE SEQUENCE</scope>
    <source>
        <strain evidence="1">FP105234-sp</strain>
    </source>
</reference>
<keyword evidence="2" id="KW-1185">Reference proteome</keyword>
<evidence type="ECO:0000313" key="1">
    <source>
        <dbReference type="EMBL" id="KAI0046162.1"/>
    </source>
</evidence>
<name>A0ACB8RQU3_9AGAM</name>
<evidence type="ECO:0000313" key="2">
    <source>
        <dbReference type="Proteomes" id="UP000814033"/>
    </source>
</evidence>